<gene>
    <name evidence="8" type="ORF">UFOPK3402_00076</name>
</gene>
<feature type="transmembrane region" description="Helical" evidence="7">
    <location>
        <begin position="98"/>
        <end position="124"/>
    </location>
</feature>
<feature type="transmembrane region" description="Helical" evidence="7">
    <location>
        <begin position="71"/>
        <end position="92"/>
    </location>
</feature>
<dbReference type="GO" id="GO:0008360">
    <property type="term" value="P:regulation of cell shape"/>
    <property type="evidence" value="ECO:0007669"/>
    <property type="project" value="UniProtKB-KW"/>
</dbReference>
<reference evidence="8" key="1">
    <citation type="submission" date="2020-05" db="EMBL/GenBank/DDBJ databases">
        <authorList>
            <person name="Chiriac C."/>
            <person name="Salcher M."/>
            <person name="Ghai R."/>
            <person name="Kavagutti S V."/>
        </authorList>
    </citation>
    <scope>NUCLEOTIDE SEQUENCE</scope>
</reference>
<evidence type="ECO:0000256" key="7">
    <source>
        <dbReference type="SAM" id="Phobius"/>
    </source>
</evidence>
<dbReference type="GO" id="GO:0005886">
    <property type="term" value="C:plasma membrane"/>
    <property type="evidence" value="ECO:0007669"/>
    <property type="project" value="UniProtKB-SubCell"/>
</dbReference>
<sequence length="169" mass="17319">MWIRQTVLCVALLAFALITQQAFLSRIGLPGSTPDLLLVTVIALALAYGPATGAVVGFGAGLALDFDPATAGIIGLSAGIYALVGFITGIAIEPRDRTPLALLGIASLSCGASVIAYGALNMVFGNERVIWGHVPPLVLTSALYGLLLALAVIPVVAWLVGKITPEVNL</sequence>
<dbReference type="NCBIfam" id="TIGR03426">
    <property type="entry name" value="shape_MreD"/>
    <property type="match status" value="1"/>
</dbReference>
<keyword evidence="5 7" id="KW-1133">Transmembrane helix</keyword>
<evidence type="ECO:0000256" key="3">
    <source>
        <dbReference type="ARBA" id="ARBA00022692"/>
    </source>
</evidence>
<organism evidence="8">
    <name type="scientific">freshwater metagenome</name>
    <dbReference type="NCBI Taxonomy" id="449393"/>
    <lineage>
        <taxon>unclassified sequences</taxon>
        <taxon>metagenomes</taxon>
        <taxon>ecological metagenomes</taxon>
    </lineage>
</organism>
<evidence type="ECO:0000256" key="5">
    <source>
        <dbReference type="ARBA" id="ARBA00022989"/>
    </source>
</evidence>
<keyword evidence="6 7" id="KW-0472">Membrane</keyword>
<proteinExistence type="predicted"/>
<dbReference type="AlphaFoldDB" id="A0A6J7CTG8"/>
<dbReference type="EMBL" id="CAFBLS010000005">
    <property type="protein sequence ID" value="CAB4858293.1"/>
    <property type="molecule type" value="Genomic_DNA"/>
</dbReference>
<evidence type="ECO:0000256" key="6">
    <source>
        <dbReference type="ARBA" id="ARBA00023136"/>
    </source>
</evidence>
<feature type="transmembrane region" description="Helical" evidence="7">
    <location>
        <begin position="136"/>
        <end position="160"/>
    </location>
</feature>
<protein>
    <submittedName>
        <fullName evidence="8">Unannotated protein</fullName>
    </submittedName>
</protein>
<evidence type="ECO:0000256" key="1">
    <source>
        <dbReference type="ARBA" id="ARBA00004651"/>
    </source>
</evidence>
<keyword evidence="4" id="KW-0133">Cell shape</keyword>
<feature type="transmembrane region" description="Helical" evidence="7">
    <location>
        <begin position="36"/>
        <end position="64"/>
    </location>
</feature>
<evidence type="ECO:0000256" key="2">
    <source>
        <dbReference type="ARBA" id="ARBA00022475"/>
    </source>
</evidence>
<dbReference type="InterPro" id="IPR007227">
    <property type="entry name" value="Cell_shape_determining_MreD"/>
</dbReference>
<accession>A0A6J7CTG8</accession>
<keyword evidence="2" id="KW-1003">Cell membrane</keyword>
<comment type="subcellular location">
    <subcellularLocation>
        <location evidence="1">Cell membrane</location>
        <topology evidence="1">Multi-pass membrane protein</topology>
    </subcellularLocation>
</comment>
<evidence type="ECO:0000313" key="8">
    <source>
        <dbReference type="EMBL" id="CAB4858293.1"/>
    </source>
</evidence>
<evidence type="ECO:0000256" key="4">
    <source>
        <dbReference type="ARBA" id="ARBA00022960"/>
    </source>
</evidence>
<keyword evidence="3 7" id="KW-0812">Transmembrane</keyword>
<name>A0A6J7CTG8_9ZZZZ</name>